<dbReference type="Pfam" id="PF16755">
    <property type="entry name" value="Beta-prop_NUP159_NUP214"/>
    <property type="match status" value="1"/>
</dbReference>
<protein>
    <submittedName>
        <fullName evidence="6">Related to nucleoporin</fullName>
    </submittedName>
</protein>
<keyword evidence="2" id="KW-0813">Transport</keyword>
<organism evidence="6 7">
    <name type="scientific">Cephalotrichum gorgonifer</name>
    <dbReference type="NCBI Taxonomy" id="2041049"/>
    <lineage>
        <taxon>Eukaryota</taxon>
        <taxon>Fungi</taxon>
        <taxon>Dikarya</taxon>
        <taxon>Ascomycota</taxon>
        <taxon>Pezizomycotina</taxon>
        <taxon>Sordariomycetes</taxon>
        <taxon>Hypocreomycetidae</taxon>
        <taxon>Microascales</taxon>
        <taxon>Microascaceae</taxon>
        <taxon>Cephalotrichum</taxon>
    </lineage>
</organism>
<dbReference type="PANTHER" id="PTHR23193">
    <property type="entry name" value="NUCLEAR PORE COMPLEX PROTEIN NUP"/>
    <property type="match status" value="1"/>
</dbReference>
<feature type="region of interest" description="Disordered" evidence="4">
    <location>
        <begin position="1106"/>
        <end position="1129"/>
    </location>
</feature>
<feature type="compositionally biased region" description="Polar residues" evidence="4">
    <location>
        <begin position="698"/>
        <end position="710"/>
    </location>
</feature>
<dbReference type="InterPro" id="IPR015943">
    <property type="entry name" value="WD40/YVTN_repeat-like_dom_sf"/>
</dbReference>
<evidence type="ECO:0000313" key="6">
    <source>
        <dbReference type="EMBL" id="SPN97042.1"/>
    </source>
</evidence>
<dbReference type="GO" id="GO:0005643">
    <property type="term" value="C:nuclear pore"/>
    <property type="evidence" value="ECO:0007669"/>
    <property type="project" value="TreeGrafter"/>
</dbReference>
<dbReference type="SUPFAM" id="SSF117289">
    <property type="entry name" value="Nucleoporin domain"/>
    <property type="match status" value="1"/>
</dbReference>
<evidence type="ECO:0000259" key="5">
    <source>
        <dbReference type="Pfam" id="PF16755"/>
    </source>
</evidence>
<feature type="compositionally biased region" description="Polar residues" evidence="4">
    <location>
        <begin position="764"/>
        <end position="779"/>
    </location>
</feature>
<evidence type="ECO:0000256" key="2">
    <source>
        <dbReference type="ARBA" id="ARBA00022448"/>
    </source>
</evidence>
<evidence type="ECO:0000256" key="4">
    <source>
        <dbReference type="SAM" id="MobiDB-lite"/>
    </source>
</evidence>
<dbReference type="FunFam" id="2.130.10.10:FF:000645">
    <property type="entry name" value="Putative nuclear pore complex subunit Nup159"/>
    <property type="match status" value="1"/>
</dbReference>
<evidence type="ECO:0000256" key="3">
    <source>
        <dbReference type="ARBA" id="ARBA00023242"/>
    </source>
</evidence>
<feature type="compositionally biased region" description="Low complexity" evidence="4">
    <location>
        <begin position="621"/>
        <end position="639"/>
    </location>
</feature>
<feature type="compositionally biased region" description="Gly residues" evidence="4">
    <location>
        <begin position="657"/>
        <end position="669"/>
    </location>
</feature>
<proteinExistence type="predicted"/>
<feature type="compositionally biased region" description="Polar residues" evidence="4">
    <location>
        <begin position="1417"/>
        <end position="1450"/>
    </location>
</feature>
<keyword evidence="3" id="KW-0539">Nucleus</keyword>
<feature type="compositionally biased region" description="Polar residues" evidence="4">
    <location>
        <begin position="859"/>
        <end position="879"/>
    </location>
</feature>
<accession>A0AAE8SQZ9</accession>
<feature type="compositionally biased region" description="Polar residues" evidence="4">
    <location>
        <begin position="796"/>
        <end position="806"/>
    </location>
</feature>
<keyword evidence="7" id="KW-1185">Reference proteome</keyword>
<evidence type="ECO:0000313" key="7">
    <source>
        <dbReference type="Proteomes" id="UP001187682"/>
    </source>
</evidence>
<evidence type="ECO:0000256" key="1">
    <source>
        <dbReference type="ARBA" id="ARBA00004123"/>
    </source>
</evidence>
<dbReference type="GO" id="GO:0017056">
    <property type="term" value="F:structural constituent of nuclear pore"/>
    <property type="evidence" value="ECO:0007669"/>
    <property type="project" value="TreeGrafter"/>
</dbReference>
<dbReference type="Proteomes" id="UP001187682">
    <property type="component" value="Unassembled WGS sequence"/>
</dbReference>
<dbReference type="EMBL" id="ONZQ02000001">
    <property type="protein sequence ID" value="SPN97042.1"/>
    <property type="molecule type" value="Genomic_DNA"/>
</dbReference>
<dbReference type="GO" id="GO:0006606">
    <property type="term" value="P:protein import into nucleus"/>
    <property type="evidence" value="ECO:0007669"/>
    <property type="project" value="TreeGrafter"/>
</dbReference>
<feature type="compositionally biased region" description="Polar residues" evidence="4">
    <location>
        <begin position="1"/>
        <end position="20"/>
    </location>
</feature>
<dbReference type="PANTHER" id="PTHR23193:SF23">
    <property type="entry name" value="NUCLEAR PORE COMPLEX PROTEIN NUP153"/>
    <property type="match status" value="1"/>
</dbReference>
<feature type="compositionally biased region" description="Acidic residues" evidence="4">
    <location>
        <begin position="976"/>
        <end position="1007"/>
    </location>
</feature>
<feature type="region of interest" description="Disordered" evidence="4">
    <location>
        <begin position="656"/>
        <end position="1090"/>
    </location>
</feature>
<dbReference type="InterPro" id="IPR026054">
    <property type="entry name" value="Nucleoporin"/>
</dbReference>
<feature type="compositionally biased region" description="Low complexity" evidence="4">
    <location>
        <begin position="901"/>
        <end position="913"/>
    </location>
</feature>
<feature type="region of interest" description="Disordered" evidence="4">
    <location>
        <begin position="605"/>
        <end position="639"/>
    </location>
</feature>
<name>A0AAE8SQZ9_9PEZI</name>
<feature type="region of interest" description="Disordered" evidence="4">
    <location>
        <begin position="1"/>
        <end position="21"/>
    </location>
</feature>
<gene>
    <name evidence="6" type="ORF">DNG_00558</name>
</gene>
<comment type="caution">
    <text evidence="6">The sequence shown here is derived from an EMBL/GenBank/DDBJ whole genome shotgun (WGS) entry which is preliminary data.</text>
</comment>
<feature type="domain" description="Nucleoporin Nup159/Nup146 N-terminal" evidence="5">
    <location>
        <begin position="54"/>
        <end position="420"/>
    </location>
</feature>
<feature type="compositionally biased region" description="Low complexity" evidence="4">
    <location>
        <begin position="727"/>
        <end position="743"/>
    </location>
</feature>
<comment type="subcellular location">
    <subcellularLocation>
        <location evidence="1">Nucleus</location>
    </subcellularLocation>
</comment>
<reference evidence="6" key="1">
    <citation type="submission" date="2018-03" db="EMBL/GenBank/DDBJ databases">
        <authorList>
            <person name="Guldener U."/>
        </authorList>
    </citation>
    <scope>NUCLEOTIDE SEQUENCE</scope>
</reference>
<dbReference type="InterPro" id="IPR039462">
    <property type="entry name" value="Nup159/Nup146_N"/>
</dbReference>
<feature type="compositionally biased region" description="Basic and acidic residues" evidence="4">
    <location>
        <begin position="714"/>
        <end position="726"/>
    </location>
</feature>
<feature type="compositionally biased region" description="Polar residues" evidence="4">
    <location>
        <begin position="923"/>
        <end position="934"/>
    </location>
</feature>
<dbReference type="GO" id="GO:0008139">
    <property type="term" value="F:nuclear localization sequence binding"/>
    <property type="evidence" value="ECO:0007669"/>
    <property type="project" value="TreeGrafter"/>
</dbReference>
<feature type="region of interest" description="Disordered" evidence="4">
    <location>
        <begin position="454"/>
        <end position="579"/>
    </location>
</feature>
<feature type="compositionally biased region" description="Low complexity" evidence="4">
    <location>
        <begin position="495"/>
        <end position="579"/>
    </location>
</feature>
<feature type="compositionally biased region" description="Low complexity" evidence="4">
    <location>
        <begin position="780"/>
        <end position="791"/>
    </location>
</feature>
<feature type="region of interest" description="Disordered" evidence="4">
    <location>
        <begin position="1400"/>
        <end position="1463"/>
    </location>
</feature>
<dbReference type="GO" id="GO:0006405">
    <property type="term" value="P:RNA export from nucleus"/>
    <property type="evidence" value="ECO:0007669"/>
    <property type="project" value="TreeGrafter"/>
</dbReference>
<sequence length="1498" mass="156135">MSFGFGSSASNMANTSSGSSLGPDLEIIQTSALGFRSISGDAKIRLTSPWTSKPSSTTSLLSIAQRRGLVAAAGPDGVVIASTESVRTAFEAPKEGDSDVRGFTPQLKIPLPMHVSQLAFSTDETYLMISAESGGGIAVYDVQALLQGNTQSAFELATNGEALRVLLPNPTPEKAELCAVVTQNGNLHMANLKERALSGSLKSQVSSISWSNKGKQLIAGLADGTIHQLTPEGAAKAEIPKPPELGDYHVSALTWLENNLILSIHTSTSESPPTSVYHIITRQNPTTFTFNKLTDPVDPFGSDDVPHHFILRLKDFPPSLQDLLIVASTACPDVGLLSRSSSPLATDQPVTDAFTTTEMADDSRRATLPMTEDFQNPIPVGCALDLSAKDTVYKPIPTEEIEESPGPVPGYWVLTHEGILCAWWVIYAPSIKDGTTYPGMAALGSSAQAPAQATTPKSAFSKPATIGGTAFGSPTPATPAFGGSSALGSKASPWGTPATPAVTTSTSGAAFGGSSTLGSKASPWGTPTAPVATTTSAGGPAFGGSSALGSKASPWGTPAAPAATASSGGSAFGASSSGPSFGQPSAFGASSNLGAKPSPWATAAATTSAPASGQSGFASLGSASGNSVFGSSSSGAAPSSGFASFANKSGFGSVSGTTGGTSIFGGGKPAGSPFSQSTETKTAFPPPQQSQGSGTGLFGSSTPFKLQSSFKPDPAAKDEDQNRPAKDSGSAFGSSFGKGFSSALGETVRGPPTPPSKEEDMESSEASAPTPQPKSIFSMPSTTPTSTPAPARFSFASATPNRSIFGNASDAKPAQSAFGGGLFGNPAPPKKEDKENAPEAPQIKLMNGKGVIETPLPPESTSRLSYPLGDSSSSAGTQETGRRSPVKVDAAPLPPDFLSTPKAAPKQAAAEDAPLPPDFLGVPSTSKPATKTPVSTPPKPAFDKAKPFGTPEDAPLPPDFISKRPQQPPPVPAVPESDEESGFSEEDQGSEEYQGLEDDHGSEDDHDSDGSAVDVAKELSPSASGLTPQSSFGGIGGSGFMVNKPSHEPGRSLFGEIGRSRGPIFPPPAATQQHSPRSPSPIRPGRPVGLESVRSVSAPGMASHLLGAKKSQGPSSLGMSILGRGPSQEDTLLLQQKQARERREAEETQPLVDEEDDEIQNILAEEVEGTVEINQFIAHTDVAGPAQKSIPAQAEAVYRDINAMIDTLGLNARSVKAFVKGNSEKLYPGRKTKEDLEVADDWVLCELEDLSEIVDVELAGNLEECRVRDVEEKKDECSELSRNISRLRAKQNDLGLMLARFDPDQAEAMRHMPLSAEQAAQQSDLRRDFAKFSKLLSEAEEAVTLLKTRIASAGSSSGKGHQTPTVEAVMRTINKMTNMVEKRSGDVDVLENQMRQLRMSSAVSREGTPLSPRTPKRSSVFSESIAASGTPRNFRNSLTASPFRASTSTPTRKKISGFSAEEKRDLMDKRKKKLEMLEKLKGRVEEKGVTVWTMDEAE</sequence>
<dbReference type="Gene3D" id="2.130.10.10">
    <property type="entry name" value="YVTN repeat-like/Quinoprotein amine dehydrogenase"/>
    <property type="match status" value="1"/>
</dbReference>